<accession>A0A3M7RIK3</accession>
<comment type="subcellular location">
    <subcellularLocation>
        <location evidence="1">Membrane</location>
        <topology evidence="1">Multi-pass membrane protein</topology>
    </subcellularLocation>
</comment>
<dbReference type="InterPro" id="IPR018499">
    <property type="entry name" value="Tetraspanin/Peripherin"/>
</dbReference>
<organism evidence="6 7">
    <name type="scientific">Brachionus plicatilis</name>
    <name type="common">Marine rotifer</name>
    <name type="synonym">Brachionus muelleri</name>
    <dbReference type="NCBI Taxonomy" id="10195"/>
    <lineage>
        <taxon>Eukaryota</taxon>
        <taxon>Metazoa</taxon>
        <taxon>Spiralia</taxon>
        <taxon>Gnathifera</taxon>
        <taxon>Rotifera</taxon>
        <taxon>Eurotatoria</taxon>
        <taxon>Monogononta</taxon>
        <taxon>Pseudotrocha</taxon>
        <taxon>Ploima</taxon>
        <taxon>Brachionidae</taxon>
        <taxon>Brachionus</taxon>
    </lineage>
</organism>
<reference evidence="6 7" key="1">
    <citation type="journal article" date="2018" name="Sci. Rep.">
        <title>Genomic signatures of local adaptation to the degree of environmental predictability in rotifers.</title>
        <authorList>
            <person name="Franch-Gras L."/>
            <person name="Hahn C."/>
            <person name="Garcia-Roger E.M."/>
            <person name="Carmona M.J."/>
            <person name="Serra M."/>
            <person name="Gomez A."/>
        </authorList>
    </citation>
    <scope>NUCLEOTIDE SEQUENCE [LARGE SCALE GENOMIC DNA]</scope>
    <source>
        <strain evidence="6">HYR1</strain>
    </source>
</reference>
<name>A0A3M7RIK3_BRAPC</name>
<dbReference type="AlphaFoldDB" id="A0A3M7RIK3"/>
<feature type="transmembrane region" description="Helical" evidence="5">
    <location>
        <begin position="94"/>
        <end position="119"/>
    </location>
</feature>
<keyword evidence="7" id="KW-1185">Reference proteome</keyword>
<dbReference type="PANTHER" id="PTHR19282">
    <property type="entry name" value="TETRASPANIN"/>
    <property type="match status" value="1"/>
</dbReference>
<dbReference type="SUPFAM" id="SSF48652">
    <property type="entry name" value="Tetraspanin"/>
    <property type="match status" value="1"/>
</dbReference>
<evidence type="ECO:0000256" key="5">
    <source>
        <dbReference type="SAM" id="Phobius"/>
    </source>
</evidence>
<dbReference type="STRING" id="10195.A0A3M7RIK3"/>
<keyword evidence="2 5" id="KW-0812">Transmembrane</keyword>
<gene>
    <name evidence="6" type="ORF">BpHYR1_050738</name>
</gene>
<dbReference type="Pfam" id="PF00335">
    <property type="entry name" value="Tetraspanin"/>
    <property type="match status" value="1"/>
</dbReference>
<dbReference type="GO" id="GO:0005886">
    <property type="term" value="C:plasma membrane"/>
    <property type="evidence" value="ECO:0007669"/>
    <property type="project" value="TreeGrafter"/>
</dbReference>
<dbReference type="EMBL" id="REGN01003293">
    <property type="protein sequence ID" value="RNA23401.1"/>
    <property type="molecule type" value="Genomic_DNA"/>
</dbReference>
<dbReference type="Gene3D" id="1.10.1450.10">
    <property type="entry name" value="Tetraspanin"/>
    <property type="match status" value="1"/>
</dbReference>
<evidence type="ECO:0000256" key="3">
    <source>
        <dbReference type="ARBA" id="ARBA00022989"/>
    </source>
</evidence>
<protein>
    <submittedName>
        <fullName evidence="6">CD151 antigen-like protein</fullName>
    </submittedName>
</protein>
<evidence type="ECO:0000313" key="7">
    <source>
        <dbReference type="Proteomes" id="UP000276133"/>
    </source>
</evidence>
<dbReference type="OrthoDB" id="432835at2759"/>
<dbReference type="InterPro" id="IPR008952">
    <property type="entry name" value="Tetraspanin_EC2_sf"/>
</dbReference>
<evidence type="ECO:0000313" key="6">
    <source>
        <dbReference type="EMBL" id="RNA23401.1"/>
    </source>
</evidence>
<dbReference type="PANTHER" id="PTHR19282:SF544">
    <property type="entry name" value="TETRASPANIN"/>
    <property type="match status" value="1"/>
</dbReference>
<evidence type="ECO:0000256" key="2">
    <source>
        <dbReference type="ARBA" id="ARBA00022692"/>
    </source>
</evidence>
<feature type="transmembrane region" description="Helical" evidence="5">
    <location>
        <begin position="29"/>
        <end position="49"/>
    </location>
</feature>
<keyword evidence="3 5" id="KW-1133">Transmembrane helix</keyword>
<sequence length="284" mass="32650">MENLRQNFFKKSNSNGSKLSAKNRLINNVINMVCFGMSLILIIIGILYLTGFKFDFSFNQFSPTLIAGLFIGLGIFVFILSICNIFLIQLERQIVLFLSFLLIILVFLALMAVGIWGLVASDETNLYEETKQTMNQEFRLYDERKIEDYYTLKIDWTQQNFNCCGIQSFSDWRSIIIMGSSGQFEPVNFVDQWAVNNNLPYMDNVPDSCCITKAFNCGKMFSGNFQSNDRSRVIFTRGCLDSYLDKFTTHITFLAGLTVAISALVLASFLFYAFTYFIFKLRYT</sequence>
<dbReference type="Proteomes" id="UP000276133">
    <property type="component" value="Unassembled WGS sequence"/>
</dbReference>
<keyword evidence="4 5" id="KW-0472">Membrane</keyword>
<feature type="transmembrane region" description="Helical" evidence="5">
    <location>
        <begin position="251"/>
        <end position="279"/>
    </location>
</feature>
<feature type="transmembrane region" description="Helical" evidence="5">
    <location>
        <begin position="61"/>
        <end position="87"/>
    </location>
</feature>
<proteinExistence type="predicted"/>
<comment type="caution">
    <text evidence="6">The sequence shown here is derived from an EMBL/GenBank/DDBJ whole genome shotgun (WGS) entry which is preliminary data.</text>
</comment>
<evidence type="ECO:0000256" key="1">
    <source>
        <dbReference type="ARBA" id="ARBA00004141"/>
    </source>
</evidence>
<evidence type="ECO:0000256" key="4">
    <source>
        <dbReference type="ARBA" id="ARBA00023136"/>
    </source>
</evidence>